<name>A0A9X2T1Y4_9BACT</name>
<keyword evidence="1" id="KW-0812">Transmembrane</keyword>
<evidence type="ECO:0000313" key="2">
    <source>
        <dbReference type="EMBL" id="MCR9017283.1"/>
    </source>
</evidence>
<accession>A0A9X2T1Y4</accession>
<gene>
    <name evidence="2" type="ORF">NU887_19770</name>
</gene>
<evidence type="ECO:0008006" key="4">
    <source>
        <dbReference type="Google" id="ProtNLM"/>
    </source>
</evidence>
<feature type="transmembrane region" description="Helical" evidence="1">
    <location>
        <begin position="12"/>
        <end position="33"/>
    </location>
</feature>
<keyword evidence="1" id="KW-0472">Membrane</keyword>
<proteinExistence type="predicted"/>
<evidence type="ECO:0000256" key="1">
    <source>
        <dbReference type="SAM" id="Phobius"/>
    </source>
</evidence>
<sequence>MKLIEKIKKLKLARLAFLLLIVYFLKGAFLSFYNNSKLGRYGVPGYAIISPEKYVGARRHGPGKYYFTFELNGTSYRGVAEKEADVFVGDTIKIFYLPDDPSVNCSYQYAKGIFFQQLIED</sequence>
<dbReference type="AlphaFoldDB" id="A0A9X2T1Y4"/>
<protein>
    <recommendedName>
        <fullName evidence="4">DUF3592 domain-containing protein</fullName>
    </recommendedName>
</protein>
<evidence type="ECO:0000313" key="3">
    <source>
        <dbReference type="Proteomes" id="UP001142175"/>
    </source>
</evidence>
<dbReference type="RefSeq" id="WP_258425121.1">
    <property type="nucleotide sequence ID" value="NZ_JANSUY010000025.1"/>
</dbReference>
<keyword evidence="3" id="KW-1185">Reference proteome</keyword>
<comment type="caution">
    <text evidence="2">The sequence shown here is derived from an EMBL/GenBank/DDBJ whole genome shotgun (WGS) entry which is preliminary data.</text>
</comment>
<dbReference type="Proteomes" id="UP001142175">
    <property type="component" value="Unassembled WGS sequence"/>
</dbReference>
<reference evidence="2" key="1">
    <citation type="submission" date="2022-08" db="EMBL/GenBank/DDBJ databases">
        <authorList>
            <person name="Zhang D."/>
        </authorList>
    </citation>
    <scope>NUCLEOTIDE SEQUENCE</scope>
    <source>
        <strain evidence="2">XJ19-11</strain>
    </source>
</reference>
<organism evidence="2 3">
    <name type="scientific">Aquiflexum gelatinilyticum</name>
    <dbReference type="NCBI Taxonomy" id="2961943"/>
    <lineage>
        <taxon>Bacteria</taxon>
        <taxon>Pseudomonadati</taxon>
        <taxon>Bacteroidota</taxon>
        <taxon>Cytophagia</taxon>
        <taxon>Cytophagales</taxon>
        <taxon>Cyclobacteriaceae</taxon>
        <taxon>Aquiflexum</taxon>
    </lineage>
</organism>
<keyword evidence="1" id="KW-1133">Transmembrane helix</keyword>
<dbReference type="EMBL" id="JANSUY010000025">
    <property type="protein sequence ID" value="MCR9017283.1"/>
    <property type="molecule type" value="Genomic_DNA"/>
</dbReference>